<dbReference type="PANTHER" id="PTHR43398:SF1">
    <property type="entry name" value="DOLICHOL-PHOSPHATE MANNOSYLTRANSFERASE SUBUNIT 1"/>
    <property type="match status" value="1"/>
</dbReference>
<dbReference type="Gene3D" id="3.90.550.10">
    <property type="entry name" value="Spore Coat Polysaccharide Biosynthesis Protein SpsA, Chain A"/>
    <property type="match status" value="1"/>
</dbReference>
<evidence type="ECO:0000313" key="6">
    <source>
        <dbReference type="Proteomes" id="UP000244896"/>
    </source>
</evidence>
<dbReference type="FunFam" id="3.90.550.10:FF:000122">
    <property type="entry name" value="Dolichol-phosphate mannosyltransferase subunit 1"/>
    <property type="match status" value="1"/>
</dbReference>
<dbReference type="CDD" id="cd06442">
    <property type="entry name" value="DPM1_like"/>
    <property type="match status" value="1"/>
</dbReference>
<proteinExistence type="inferred from homology"/>
<dbReference type="RefSeq" id="WP_108824636.1">
    <property type="nucleotide sequence ID" value="NZ_CP023004.1"/>
</dbReference>
<evidence type="ECO:0000256" key="2">
    <source>
        <dbReference type="ARBA" id="ARBA00022676"/>
    </source>
</evidence>
<dbReference type="PANTHER" id="PTHR43398">
    <property type="entry name" value="DOLICHOL-PHOSPHATE MANNOSYLTRANSFERASE SUBUNIT 1"/>
    <property type="match status" value="1"/>
</dbReference>
<reference evidence="5 6" key="1">
    <citation type="journal article" date="2018" name="Syst. Appl. Microbiol.">
        <title>Ereboglobus luteus gen. nov. sp. nov. from cockroach guts, and new insights into the oxygen relationship of the genera Opitutus and Didymococcus (Verrucomicrobia: Opitutaceae).</title>
        <authorList>
            <person name="Tegtmeier D."/>
            <person name="Belitz A."/>
            <person name="Radek R."/>
            <person name="Heimerl T."/>
            <person name="Brune A."/>
        </authorList>
    </citation>
    <scope>NUCLEOTIDE SEQUENCE [LARGE SCALE GENOMIC DNA]</scope>
    <source>
        <strain evidence="5 6">Ho45</strain>
    </source>
</reference>
<dbReference type="GO" id="GO:0016020">
    <property type="term" value="C:membrane"/>
    <property type="evidence" value="ECO:0007669"/>
    <property type="project" value="GOC"/>
</dbReference>
<dbReference type="InterPro" id="IPR001173">
    <property type="entry name" value="Glyco_trans_2-like"/>
</dbReference>
<dbReference type="OrthoDB" id="9810303at2"/>
<dbReference type="KEGG" id="elut:CKA38_05765"/>
<keyword evidence="3" id="KW-0808">Transferase</keyword>
<dbReference type="SUPFAM" id="SSF53448">
    <property type="entry name" value="Nucleotide-diphospho-sugar transferases"/>
    <property type="match status" value="1"/>
</dbReference>
<evidence type="ECO:0000256" key="1">
    <source>
        <dbReference type="ARBA" id="ARBA00006739"/>
    </source>
</evidence>
<dbReference type="GO" id="GO:0004582">
    <property type="term" value="F:dolichyl-phosphate beta-D-mannosyltransferase activity"/>
    <property type="evidence" value="ECO:0007669"/>
    <property type="project" value="InterPro"/>
</dbReference>
<dbReference type="Proteomes" id="UP000244896">
    <property type="component" value="Chromosome"/>
</dbReference>
<dbReference type="EMBL" id="CP023004">
    <property type="protein sequence ID" value="AWI08826.1"/>
    <property type="molecule type" value="Genomic_DNA"/>
</dbReference>
<name>A0A2U8E214_9BACT</name>
<keyword evidence="2" id="KW-0328">Glycosyltransferase</keyword>
<dbReference type="InterPro" id="IPR039528">
    <property type="entry name" value="DPM1-like"/>
</dbReference>
<dbReference type="AlphaFoldDB" id="A0A2U8E214"/>
<accession>A0A2U8E214</accession>
<gene>
    <name evidence="5" type="ORF">CKA38_05765</name>
</gene>
<sequence>MLNVAIAIPTYNEAKNIGRLLELIRAVSQVHPEDSFCVYVLDDASPDGTSEVVAAESEKLKGRNFRIELVRRKGKEGLGKAYIDGFLHIMAQSNPPDYILQMDADLSHNPEYITQFIEKASDGADFIIGARYIKGGGTPDWSLFRKFLSRGANIYTRLMLGRRISDYTGGYNMYNSGLLRKIDVSKISNLGYGFLVELKYKCMRNCEKLDEIPIVFMDRTHGVSKIPKSTIIKSFILVLKLKFGGKPANSVN</sequence>
<dbReference type="InterPro" id="IPR029044">
    <property type="entry name" value="Nucleotide-diphossugar_trans"/>
</dbReference>
<comment type="similarity">
    <text evidence="1">Belongs to the glycosyltransferase 2 family.</text>
</comment>
<dbReference type="GO" id="GO:0009247">
    <property type="term" value="P:glycolipid biosynthetic process"/>
    <property type="evidence" value="ECO:0007669"/>
    <property type="project" value="TreeGrafter"/>
</dbReference>
<organism evidence="5 6">
    <name type="scientific">Ereboglobus luteus</name>
    <dbReference type="NCBI Taxonomy" id="1796921"/>
    <lineage>
        <taxon>Bacteria</taxon>
        <taxon>Pseudomonadati</taxon>
        <taxon>Verrucomicrobiota</taxon>
        <taxon>Opitutia</taxon>
        <taxon>Opitutales</taxon>
        <taxon>Opitutaceae</taxon>
        <taxon>Ereboglobus</taxon>
    </lineage>
</organism>
<feature type="domain" description="Glycosyltransferase 2-like" evidence="4">
    <location>
        <begin position="6"/>
        <end position="182"/>
    </location>
</feature>
<protein>
    <recommendedName>
        <fullName evidence="4">Glycosyltransferase 2-like domain-containing protein</fullName>
    </recommendedName>
</protein>
<evidence type="ECO:0000256" key="3">
    <source>
        <dbReference type="ARBA" id="ARBA00022679"/>
    </source>
</evidence>
<keyword evidence="6" id="KW-1185">Reference proteome</keyword>
<evidence type="ECO:0000313" key="5">
    <source>
        <dbReference type="EMBL" id="AWI08826.1"/>
    </source>
</evidence>
<evidence type="ECO:0000259" key="4">
    <source>
        <dbReference type="Pfam" id="PF00535"/>
    </source>
</evidence>
<dbReference type="Pfam" id="PF00535">
    <property type="entry name" value="Glycos_transf_2"/>
    <property type="match status" value="1"/>
</dbReference>